<dbReference type="Gene3D" id="1.20.1050.90">
    <property type="entry name" value="RecF/RecN/SMC, N-terminal domain"/>
    <property type="match status" value="1"/>
</dbReference>
<keyword evidence="5 12" id="KW-0235">DNA replication</keyword>
<dbReference type="SUPFAM" id="SSF52540">
    <property type="entry name" value="P-loop containing nucleoside triphosphate hydrolases"/>
    <property type="match status" value="1"/>
</dbReference>
<evidence type="ECO:0000256" key="11">
    <source>
        <dbReference type="ARBA" id="ARBA00023236"/>
    </source>
</evidence>
<evidence type="ECO:0000256" key="8">
    <source>
        <dbReference type="ARBA" id="ARBA00022840"/>
    </source>
</evidence>
<dbReference type="Pfam" id="PF02463">
    <property type="entry name" value="SMC_N"/>
    <property type="match status" value="1"/>
</dbReference>
<organism evidence="15 16">
    <name type="scientific">Proteiniborus ethanoligenes</name>
    <dbReference type="NCBI Taxonomy" id="415015"/>
    <lineage>
        <taxon>Bacteria</taxon>
        <taxon>Bacillati</taxon>
        <taxon>Bacillota</taxon>
        <taxon>Clostridia</taxon>
        <taxon>Eubacteriales</taxon>
        <taxon>Proteiniborus</taxon>
    </lineage>
</organism>
<dbReference type="EMBL" id="FNQE01000010">
    <property type="protein sequence ID" value="SDY89603.1"/>
    <property type="molecule type" value="Genomic_DNA"/>
</dbReference>
<evidence type="ECO:0000256" key="9">
    <source>
        <dbReference type="ARBA" id="ARBA00023125"/>
    </source>
</evidence>
<protein>
    <recommendedName>
        <fullName evidence="3 12">DNA replication and repair protein RecF</fullName>
    </recommendedName>
</protein>
<dbReference type="RefSeq" id="WP_091728541.1">
    <property type="nucleotide sequence ID" value="NZ_FNQE01000010.1"/>
</dbReference>
<evidence type="ECO:0000256" key="7">
    <source>
        <dbReference type="ARBA" id="ARBA00022763"/>
    </source>
</evidence>
<dbReference type="PANTHER" id="PTHR32182">
    <property type="entry name" value="DNA REPLICATION AND REPAIR PROTEIN RECF"/>
    <property type="match status" value="1"/>
</dbReference>
<dbReference type="PROSITE" id="PS00618">
    <property type="entry name" value="RECF_2"/>
    <property type="match status" value="1"/>
</dbReference>
<evidence type="ECO:0000256" key="6">
    <source>
        <dbReference type="ARBA" id="ARBA00022741"/>
    </source>
</evidence>
<evidence type="ECO:0000256" key="5">
    <source>
        <dbReference type="ARBA" id="ARBA00022705"/>
    </source>
</evidence>
<dbReference type="NCBIfam" id="TIGR00611">
    <property type="entry name" value="recf"/>
    <property type="match status" value="1"/>
</dbReference>
<dbReference type="GO" id="GO:0005737">
    <property type="term" value="C:cytoplasm"/>
    <property type="evidence" value="ECO:0007669"/>
    <property type="project" value="UniProtKB-SubCell"/>
</dbReference>
<comment type="similarity">
    <text evidence="2 12 13">Belongs to the RecF family.</text>
</comment>
<keyword evidence="4 12" id="KW-0963">Cytoplasm</keyword>
<dbReference type="GO" id="GO:0005524">
    <property type="term" value="F:ATP binding"/>
    <property type="evidence" value="ECO:0007669"/>
    <property type="project" value="UniProtKB-UniRule"/>
</dbReference>
<dbReference type="InterPro" id="IPR027417">
    <property type="entry name" value="P-loop_NTPase"/>
</dbReference>
<gene>
    <name evidence="12" type="primary">recF</name>
    <name evidence="15" type="ORF">SAMN05660462_01183</name>
</gene>
<evidence type="ECO:0000256" key="4">
    <source>
        <dbReference type="ARBA" id="ARBA00022490"/>
    </source>
</evidence>
<keyword evidence="10 12" id="KW-0234">DNA repair</keyword>
<dbReference type="PROSITE" id="PS00617">
    <property type="entry name" value="RECF_1"/>
    <property type="match status" value="1"/>
</dbReference>
<feature type="domain" description="RecF/RecN/SMC N-terminal" evidence="14">
    <location>
        <begin position="2"/>
        <end position="344"/>
    </location>
</feature>
<evidence type="ECO:0000256" key="1">
    <source>
        <dbReference type="ARBA" id="ARBA00004496"/>
    </source>
</evidence>
<feature type="binding site" evidence="12">
    <location>
        <begin position="30"/>
        <end position="37"/>
    </location>
    <ligand>
        <name>ATP</name>
        <dbReference type="ChEBI" id="CHEBI:30616"/>
    </ligand>
</feature>
<dbReference type="Gene3D" id="3.40.50.300">
    <property type="entry name" value="P-loop containing nucleotide triphosphate hydrolases"/>
    <property type="match status" value="1"/>
</dbReference>
<dbReference type="AlphaFoldDB" id="A0A1H3NLH5"/>
<evidence type="ECO:0000256" key="10">
    <source>
        <dbReference type="ARBA" id="ARBA00023204"/>
    </source>
</evidence>
<evidence type="ECO:0000256" key="12">
    <source>
        <dbReference type="HAMAP-Rule" id="MF_00365"/>
    </source>
</evidence>
<comment type="subcellular location">
    <subcellularLocation>
        <location evidence="1 12 13">Cytoplasm</location>
    </subcellularLocation>
</comment>
<keyword evidence="9 12" id="KW-0238">DNA-binding</keyword>
<sequence>MYVDNIRLINFRNYLNLNIELNKKLNIFVGNNAQGKTNLLESIYICANGKSYRTSKDRELINLQKSKGYIGLSLAKERFSKLIELKFERDVKKRIKVNKVEYNRVSELIGILNVVIFSPEDLRLVKEGPMERRAFLDGEISQIKPKYKYNLARYNKILMQRNNFLKNRLNSNFYNLLDVWDTQLSQVGSSIIIERVNFINKLAIISKDIHNKLTGGIEELDLKYLPSFDIDKLEIEEIQLKLKDMLQKNIEKDIQKGNTEYGPHRDDLDILINGISARTFGSQGQQRTAALSLKLAEVELIKNEIGEYPVLLLDDVFSELDLNRRKYLISTFKDIQTIITSTDDIDLTELKGIDKKVFYIRQGEVVLQEEG</sequence>
<name>A0A1H3NLH5_9FIRM</name>
<evidence type="ECO:0000313" key="15">
    <source>
        <dbReference type="EMBL" id="SDY89603.1"/>
    </source>
</evidence>
<evidence type="ECO:0000256" key="13">
    <source>
        <dbReference type="RuleBase" id="RU000578"/>
    </source>
</evidence>
<dbReference type="PANTHER" id="PTHR32182:SF0">
    <property type="entry name" value="DNA REPLICATION AND REPAIR PROTEIN RECF"/>
    <property type="match status" value="1"/>
</dbReference>
<dbReference type="HAMAP" id="MF_00365">
    <property type="entry name" value="RecF"/>
    <property type="match status" value="1"/>
</dbReference>
<dbReference type="STRING" id="415015.SAMN05660462_01183"/>
<dbReference type="GO" id="GO:0006302">
    <property type="term" value="P:double-strand break repair"/>
    <property type="evidence" value="ECO:0007669"/>
    <property type="project" value="TreeGrafter"/>
</dbReference>
<dbReference type="Proteomes" id="UP000198625">
    <property type="component" value="Unassembled WGS sequence"/>
</dbReference>
<accession>A0A1H3NLH5</accession>
<keyword evidence="11 12" id="KW-0742">SOS response</keyword>
<evidence type="ECO:0000259" key="14">
    <source>
        <dbReference type="Pfam" id="PF02463"/>
    </source>
</evidence>
<dbReference type="InterPro" id="IPR018078">
    <property type="entry name" value="DNA-binding_RecF_CS"/>
</dbReference>
<dbReference type="GO" id="GO:0006260">
    <property type="term" value="P:DNA replication"/>
    <property type="evidence" value="ECO:0007669"/>
    <property type="project" value="UniProtKB-UniRule"/>
</dbReference>
<keyword evidence="16" id="KW-1185">Reference proteome</keyword>
<dbReference type="GO" id="GO:0000731">
    <property type="term" value="P:DNA synthesis involved in DNA repair"/>
    <property type="evidence" value="ECO:0007669"/>
    <property type="project" value="TreeGrafter"/>
</dbReference>
<evidence type="ECO:0000256" key="2">
    <source>
        <dbReference type="ARBA" id="ARBA00008016"/>
    </source>
</evidence>
<dbReference type="InterPro" id="IPR001238">
    <property type="entry name" value="DNA-binding_RecF"/>
</dbReference>
<dbReference type="GO" id="GO:0009432">
    <property type="term" value="P:SOS response"/>
    <property type="evidence" value="ECO:0007669"/>
    <property type="project" value="UniProtKB-UniRule"/>
</dbReference>
<evidence type="ECO:0000256" key="3">
    <source>
        <dbReference type="ARBA" id="ARBA00020170"/>
    </source>
</evidence>
<dbReference type="GO" id="GO:0003697">
    <property type="term" value="F:single-stranded DNA binding"/>
    <property type="evidence" value="ECO:0007669"/>
    <property type="project" value="UniProtKB-UniRule"/>
</dbReference>
<dbReference type="CDD" id="cd03242">
    <property type="entry name" value="ABC_RecF"/>
    <property type="match status" value="1"/>
</dbReference>
<evidence type="ECO:0000313" key="16">
    <source>
        <dbReference type="Proteomes" id="UP000198625"/>
    </source>
</evidence>
<comment type="function">
    <text evidence="12 13">The RecF protein is involved in DNA metabolism; it is required for DNA replication and normal SOS inducibility. RecF binds preferentially to single-stranded, linear DNA. It also seems to bind ATP.</text>
</comment>
<proteinExistence type="inferred from homology"/>
<dbReference type="OrthoDB" id="9803889at2"/>
<dbReference type="InterPro" id="IPR003395">
    <property type="entry name" value="RecF/RecN/SMC_N"/>
</dbReference>
<keyword evidence="6 12" id="KW-0547">Nucleotide-binding</keyword>
<keyword evidence="7 12" id="KW-0227">DNA damage</keyword>
<dbReference type="InterPro" id="IPR042174">
    <property type="entry name" value="RecF_2"/>
</dbReference>
<keyword evidence="8 12" id="KW-0067">ATP-binding</keyword>
<reference evidence="15 16" key="1">
    <citation type="submission" date="2016-10" db="EMBL/GenBank/DDBJ databases">
        <authorList>
            <person name="de Groot N.N."/>
        </authorList>
    </citation>
    <scope>NUCLEOTIDE SEQUENCE [LARGE SCALE GENOMIC DNA]</scope>
    <source>
        <strain evidence="15 16">DSM 21650</strain>
    </source>
</reference>